<name>A0ABX0K2N1_9PROT</name>
<dbReference type="EMBL" id="WOSY01000008">
    <property type="protein sequence ID" value="NHN88948.1"/>
    <property type="molecule type" value="Genomic_DNA"/>
</dbReference>
<feature type="domain" description="Glycoside hydrolase family 20 catalytic" evidence="8">
    <location>
        <begin position="127"/>
        <end position="475"/>
    </location>
</feature>
<organism evidence="10 11">
    <name type="scientific">Acetobacter conturbans</name>
    <dbReference type="NCBI Taxonomy" id="1737472"/>
    <lineage>
        <taxon>Bacteria</taxon>
        <taxon>Pseudomonadati</taxon>
        <taxon>Pseudomonadota</taxon>
        <taxon>Alphaproteobacteria</taxon>
        <taxon>Acetobacterales</taxon>
        <taxon>Acetobacteraceae</taxon>
        <taxon>Acetobacter</taxon>
    </lineage>
</organism>
<sequence length="693" mass="75632">MPVPQSTSPVDGTATPCGRMLPVWESGASPLLKQAYNRFHERLRVLAGGNAGRGSCSLVMSTRQDKDWLSLDQKENYRLTITGDKVRLEADGPAGILHAFATLLQLARTTPDGVVFPDIRISDSPRFRWRGLMIDVSRHFMSIPALHRQIDAMELTKLNVLHLHLNDGAAFRVESHVFPQLQAVSAHGQYYTQAQIRELVRYAADRGIRVVPEFDVPGHALAILEAYPDLAAEPLPSANAACTGSSACIAGGNANNPALDPTNPNTLIFVEKLFAEMGTLFPDKYFHAGGDEVVASQWTRNPRIMAAMKDGGYADSSALQGAFTARVQAFLAGQGKTVIGWDEVLSAPVPKNVVAEVWRASKWIGTATQAGHPVIVSSGYYLDLLRPAREHYQVDPYDVKATGLFGEELDYAHSTHFRLADAFALDPGMSPLTGTQENLVLGGEAALWTEVVSKPMLDQRLWPRAAVLAERFWSPASVRDISDMERRLPLVEQRLETLALQTKQDHRAMVARFGTSSTEAINSLLDVTSPVRNYTINRMAKKAGDAILSWPIAIATPDSFSALRFNSLADAYVHGDGSGKAELEKSLKGWVDNAARFQKESQNIPALEMVRPISEQLSHLAQAGLDALEGKEDETHLTAARILLKQQEQALAASSWQLLPPPLPQPPGGLLIDILPGIRALVERESAPNGKNP</sequence>
<dbReference type="Gene3D" id="3.30.379.10">
    <property type="entry name" value="Chitobiase/beta-hexosaminidase domain 2-like"/>
    <property type="match status" value="1"/>
</dbReference>
<comment type="similarity">
    <text evidence="2">Belongs to the glycosyl hydrolase 20 family.</text>
</comment>
<evidence type="ECO:0000256" key="3">
    <source>
        <dbReference type="ARBA" id="ARBA00012663"/>
    </source>
</evidence>
<keyword evidence="4" id="KW-0378">Hydrolase</keyword>
<dbReference type="InterPro" id="IPR015883">
    <property type="entry name" value="Glyco_hydro_20_cat"/>
</dbReference>
<protein>
    <recommendedName>
        <fullName evidence="3">beta-N-acetylhexosaminidase</fullName>
        <ecNumber evidence="3">3.2.1.52</ecNumber>
    </recommendedName>
    <alternativeName>
        <fullName evidence="6">Beta-N-acetylhexosaminidase</fullName>
    </alternativeName>
    <alternativeName>
        <fullName evidence="7">N-acetyl-beta-glucosaminidase</fullName>
    </alternativeName>
</protein>
<dbReference type="Proteomes" id="UP000631653">
    <property type="component" value="Unassembled WGS sequence"/>
</dbReference>
<dbReference type="InterPro" id="IPR029018">
    <property type="entry name" value="Hex-like_dom2"/>
</dbReference>
<accession>A0ABX0K2N1</accession>
<evidence type="ECO:0000256" key="1">
    <source>
        <dbReference type="ARBA" id="ARBA00001231"/>
    </source>
</evidence>
<dbReference type="Pfam" id="PF02838">
    <property type="entry name" value="Glyco_hydro_20b"/>
    <property type="match status" value="1"/>
</dbReference>
<evidence type="ECO:0000256" key="7">
    <source>
        <dbReference type="ARBA" id="ARBA00033000"/>
    </source>
</evidence>
<gene>
    <name evidence="10" type="ORF">GOB81_09925</name>
</gene>
<dbReference type="SUPFAM" id="SSF51445">
    <property type="entry name" value="(Trans)glycosidases"/>
    <property type="match status" value="1"/>
</dbReference>
<evidence type="ECO:0000313" key="11">
    <source>
        <dbReference type="Proteomes" id="UP000631653"/>
    </source>
</evidence>
<comment type="catalytic activity">
    <reaction evidence="1">
        <text>Hydrolysis of terminal non-reducing N-acetyl-D-hexosamine residues in N-acetyl-beta-D-hexosaminides.</text>
        <dbReference type="EC" id="3.2.1.52"/>
    </reaction>
</comment>
<evidence type="ECO:0000259" key="9">
    <source>
        <dbReference type="Pfam" id="PF02838"/>
    </source>
</evidence>
<dbReference type="InterPro" id="IPR015882">
    <property type="entry name" value="HEX_bac_N"/>
</dbReference>
<evidence type="ECO:0000256" key="6">
    <source>
        <dbReference type="ARBA" id="ARBA00030512"/>
    </source>
</evidence>
<dbReference type="PANTHER" id="PTHR22600:SF57">
    <property type="entry name" value="BETA-N-ACETYLHEXOSAMINIDASE"/>
    <property type="match status" value="1"/>
</dbReference>
<evidence type="ECO:0000256" key="5">
    <source>
        <dbReference type="ARBA" id="ARBA00023295"/>
    </source>
</evidence>
<evidence type="ECO:0000313" key="10">
    <source>
        <dbReference type="EMBL" id="NHN88948.1"/>
    </source>
</evidence>
<dbReference type="SUPFAM" id="SSF55545">
    <property type="entry name" value="beta-N-acetylhexosaminidase-like domain"/>
    <property type="match status" value="1"/>
</dbReference>
<dbReference type="Pfam" id="PF00728">
    <property type="entry name" value="Glyco_hydro_20"/>
    <property type="match status" value="1"/>
</dbReference>
<reference evidence="10 11" key="1">
    <citation type="journal article" date="2020" name="Int. J. Syst. Evol. Microbiol.">
        <title>Novel acetic acid bacteria from cider fermentations: Acetobacter conturbans sp. nov. and Acetobacter fallax sp. nov.</title>
        <authorList>
            <person name="Sombolestani A.S."/>
            <person name="Cleenwerck I."/>
            <person name="Cnockaert M."/>
            <person name="Borremans W."/>
            <person name="Wieme A.D."/>
            <person name="De Vuyst L."/>
            <person name="Vandamme P."/>
        </authorList>
    </citation>
    <scope>NUCLEOTIDE SEQUENCE [LARGE SCALE GENOMIC DNA]</scope>
    <source>
        <strain evidence="10 11">LMG 1627</strain>
    </source>
</reference>
<dbReference type="Gene3D" id="3.20.20.80">
    <property type="entry name" value="Glycosidases"/>
    <property type="match status" value="1"/>
</dbReference>
<dbReference type="EC" id="3.2.1.52" evidence="3"/>
<proteinExistence type="inferred from homology"/>
<evidence type="ECO:0000259" key="8">
    <source>
        <dbReference type="Pfam" id="PF00728"/>
    </source>
</evidence>
<comment type="caution">
    <text evidence="10">The sequence shown here is derived from an EMBL/GenBank/DDBJ whole genome shotgun (WGS) entry which is preliminary data.</text>
</comment>
<keyword evidence="11" id="KW-1185">Reference proteome</keyword>
<feature type="domain" description="Beta-hexosaminidase bacterial type N-terminal" evidence="9">
    <location>
        <begin position="67"/>
        <end position="123"/>
    </location>
</feature>
<keyword evidence="5" id="KW-0326">Glycosidase</keyword>
<evidence type="ECO:0000256" key="2">
    <source>
        <dbReference type="ARBA" id="ARBA00006285"/>
    </source>
</evidence>
<dbReference type="InterPro" id="IPR025705">
    <property type="entry name" value="Beta_hexosaminidase_sua/sub"/>
</dbReference>
<evidence type="ECO:0000256" key="4">
    <source>
        <dbReference type="ARBA" id="ARBA00022801"/>
    </source>
</evidence>
<dbReference type="InterPro" id="IPR017853">
    <property type="entry name" value="GH"/>
</dbReference>
<dbReference type="PANTHER" id="PTHR22600">
    <property type="entry name" value="BETA-HEXOSAMINIDASE"/>
    <property type="match status" value="1"/>
</dbReference>
<dbReference type="PRINTS" id="PR00738">
    <property type="entry name" value="GLHYDRLASE20"/>
</dbReference>